<keyword evidence="2" id="KW-1185">Reference proteome</keyword>
<accession>A0A1A8XZZ7</accession>
<organism evidence="1 2">
    <name type="scientific">Candidatus Accumulibacter aalborgensis</name>
    <dbReference type="NCBI Taxonomy" id="1860102"/>
    <lineage>
        <taxon>Bacteria</taxon>
        <taxon>Pseudomonadati</taxon>
        <taxon>Pseudomonadota</taxon>
        <taxon>Betaproteobacteria</taxon>
        <taxon>Candidatus Accumulibacter</taxon>
    </lineage>
</organism>
<proteinExistence type="predicted"/>
<reference evidence="1 2" key="1">
    <citation type="submission" date="2016-06" db="EMBL/GenBank/DDBJ databases">
        <authorList>
            <person name="Kjaerup R.B."/>
            <person name="Dalgaard T.S."/>
            <person name="Juul-Madsen H.R."/>
        </authorList>
    </citation>
    <scope>NUCLEOTIDE SEQUENCE [LARGE SCALE GENOMIC DNA]</scope>
    <source>
        <strain evidence="1">3</strain>
    </source>
</reference>
<gene>
    <name evidence="1" type="ORF">ACCAA_920039</name>
</gene>
<sequence length="428" mass="47104">MPDGRRLPPVAVDAATSVLPRGDHKSFDIRHKNADGSQIVLSQRFLPNGTKQVTGFKQTEDTRDGTVTRFYADGRRVTQGRDFERRSVGNGPDFVTWHNGLREAVLPDGKPIFEDRFTSFRDRDGRDRRVIERTRYARWWQGRPEYEPRPVVRQYDVGQIHGAPVAQYRPSRFAQDDYRSYYSRFAVPVVVVGSAAAWVAYSSPVTGYNDPVALMGDLQISSGFEEGYAYSMPYGEIPVYDAPEAVALRGQMATVQQQVSSKVQGDTALKNQLGWVDGQAASSQVQQAVGNAVPVQVSEDVRQQVRKQVRLSVAMHQNGRALVLADVLASGYASIYLFQTAQPLNVADVSAGGECFLYTGDLLGFAKLPAGNSSFAEMKVVASGANSCLPGEVVQVRLTDLQEMLNGFSERVEDNMKRVSACAASGRC</sequence>
<evidence type="ECO:0000313" key="2">
    <source>
        <dbReference type="Proteomes" id="UP000199169"/>
    </source>
</evidence>
<name>A0A1A8XZZ7_9PROT</name>
<protein>
    <submittedName>
        <fullName evidence="1">Uncharacterized protein</fullName>
    </submittedName>
</protein>
<dbReference type="Proteomes" id="UP000199169">
    <property type="component" value="Unassembled WGS sequence"/>
</dbReference>
<dbReference type="AlphaFoldDB" id="A0A1A8XZZ7"/>
<dbReference type="EMBL" id="FLQX01000174">
    <property type="protein sequence ID" value="SBT10267.1"/>
    <property type="molecule type" value="Genomic_DNA"/>
</dbReference>
<evidence type="ECO:0000313" key="1">
    <source>
        <dbReference type="EMBL" id="SBT10267.1"/>
    </source>
</evidence>
<dbReference type="STRING" id="1860102.ACCAA_920039"/>